<reference evidence="1 2" key="1">
    <citation type="journal article" date="2023" name="Science">
        <title>Complex scaffold remodeling in plant triterpene biosynthesis.</title>
        <authorList>
            <person name="De La Pena R."/>
            <person name="Hodgson H."/>
            <person name="Liu J.C."/>
            <person name="Stephenson M.J."/>
            <person name="Martin A.C."/>
            <person name="Owen C."/>
            <person name="Harkess A."/>
            <person name="Leebens-Mack J."/>
            <person name="Jimenez L.E."/>
            <person name="Osbourn A."/>
            <person name="Sattely E.S."/>
        </authorList>
    </citation>
    <scope>NUCLEOTIDE SEQUENCE [LARGE SCALE GENOMIC DNA]</scope>
    <source>
        <strain evidence="2">cv. JPN11</strain>
        <tissue evidence="1">Leaf</tissue>
    </source>
</reference>
<evidence type="ECO:0000313" key="2">
    <source>
        <dbReference type="Proteomes" id="UP001164539"/>
    </source>
</evidence>
<name>A0ACC1X0W0_MELAZ</name>
<protein>
    <submittedName>
        <fullName evidence="1">Pathogenesis-related protein 1</fullName>
    </submittedName>
</protein>
<gene>
    <name evidence="1" type="ORF">OWV82_021648</name>
</gene>
<evidence type="ECO:0000313" key="1">
    <source>
        <dbReference type="EMBL" id="KAJ4704789.1"/>
    </source>
</evidence>
<dbReference type="Proteomes" id="UP001164539">
    <property type="component" value="Chromosome 12"/>
</dbReference>
<organism evidence="1 2">
    <name type="scientific">Melia azedarach</name>
    <name type="common">Chinaberry tree</name>
    <dbReference type="NCBI Taxonomy" id="155640"/>
    <lineage>
        <taxon>Eukaryota</taxon>
        <taxon>Viridiplantae</taxon>
        <taxon>Streptophyta</taxon>
        <taxon>Embryophyta</taxon>
        <taxon>Tracheophyta</taxon>
        <taxon>Spermatophyta</taxon>
        <taxon>Magnoliopsida</taxon>
        <taxon>eudicotyledons</taxon>
        <taxon>Gunneridae</taxon>
        <taxon>Pentapetalae</taxon>
        <taxon>rosids</taxon>
        <taxon>malvids</taxon>
        <taxon>Sapindales</taxon>
        <taxon>Meliaceae</taxon>
        <taxon>Melia</taxon>
    </lineage>
</organism>
<accession>A0ACC1X0W0</accession>
<dbReference type="EMBL" id="CM051405">
    <property type="protein sequence ID" value="KAJ4704789.1"/>
    <property type="molecule type" value="Genomic_DNA"/>
</dbReference>
<keyword evidence="2" id="KW-1185">Reference proteome</keyword>
<sequence>MSITRILTVTFLFSSFLLIIVSANVIPHPKPPADIPDPKPIDPAKNPVPEGDRPGKQAREFLDAHNRIRATKGQPPLVWDNQLAKYAKQWAAERINDCKMIHSNGPHGENLFWGGQDHWTPTKVVDSWASEAEFYNEQTHQCKPGEMCGHYTQIVWRDTQRVGCTRRKCNNGGYYFVCSYDPPGNYVDENPFGGKLR</sequence>
<comment type="caution">
    <text evidence="1">The sequence shown here is derived from an EMBL/GenBank/DDBJ whole genome shotgun (WGS) entry which is preliminary data.</text>
</comment>
<proteinExistence type="predicted"/>